<feature type="domain" description="AMP-dependent synthetase/ligase" evidence="4">
    <location>
        <begin position="166"/>
        <end position="293"/>
    </location>
</feature>
<dbReference type="GeneID" id="59260102"/>
<feature type="region of interest" description="Disordered" evidence="3">
    <location>
        <begin position="60"/>
        <end position="113"/>
    </location>
</feature>
<accession>A0A8H6ASH2</accession>
<dbReference type="RefSeq" id="XP_037191620.1">
    <property type="nucleotide sequence ID" value="XM_037336410.1"/>
</dbReference>
<dbReference type="Proteomes" id="UP000531561">
    <property type="component" value="Unassembled WGS sequence"/>
</dbReference>
<dbReference type="Pfam" id="PF00501">
    <property type="entry name" value="AMP-binding"/>
    <property type="match status" value="1"/>
</dbReference>
<feature type="compositionally biased region" description="Polar residues" evidence="3">
    <location>
        <begin position="63"/>
        <end position="73"/>
    </location>
</feature>
<feature type="compositionally biased region" description="Basic and acidic residues" evidence="3">
    <location>
        <begin position="1166"/>
        <end position="1185"/>
    </location>
</feature>
<dbReference type="InterPro" id="IPR051414">
    <property type="entry name" value="Adenylate-forming_Reductase"/>
</dbReference>
<dbReference type="OrthoDB" id="429813at2759"/>
<protein>
    <submittedName>
        <fullName evidence="6">Putative l-aminoadipate-semialdehyde dehydrogenase protein</fullName>
    </submittedName>
</protein>
<gene>
    <name evidence="6" type="ORF">Bfra_006037</name>
</gene>
<evidence type="ECO:0000313" key="6">
    <source>
        <dbReference type="EMBL" id="KAF5872674.1"/>
    </source>
</evidence>
<feature type="region of interest" description="Disordered" evidence="3">
    <location>
        <begin position="1166"/>
        <end position="1235"/>
    </location>
</feature>
<dbReference type="SUPFAM" id="SSF56801">
    <property type="entry name" value="Acetyl-CoA synthetase-like"/>
    <property type="match status" value="1"/>
</dbReference>
<evidence type="ECO:0000259" key="4">
    <source>
        <dbReference type="Pfam" id="PF00501"/>
    </source>
</evidence>
<dbReference type="Pfam" id="PF23562">
    <property type="entry name" value="AMP-binding_C_3"/>
    <property type="match status" value="1"/>
</dbReference>
<evidence type="ECO:0000256" key="2">
    <source>
        <dbReference type="ARBA" id="ARBA00022553"/>
    </source>
</evidence>
<dbReference type="PANTHER" id="PTHR43439">
    <property type="entry name" value="PHENYLACETATE-COENZYME A LIGASE"/>
    <property type="match status" value="1"/>
</dbReference>
<dbReference type="InterPro" id="IPR036291">
    <property type="entry name" value="NAD(P)-bd_dom_sf"/>
</dbReference>
<feature type="domain" description="Thioester reductase (TE)" evidence="5">
    <location>
        <begin position="779"/>
        <end position="1028"/>
    </location>
</feature>
<dbReference type="InterPro" id="IPR000873">
    <property type="entry name" value="AMP-dep_synth/lig_dom"/>
</dbReference>
<evidence type="ECO:0000256" key="1">
    <source>
        <dbReference type="ARBA" id="ARBA00022450"/>
    </source>
</evidence>
<dbReference type="InterPro" id="IPR042099">
    <property type="entry name" value="ANL_N_sf"/>
</dbReference>
<comment type="caution">
    <text evidence="6">The sequence shown here is derived from an EMBL/GenBank/DDBJ whole genome shotgun (WGS) entry which is preliminary data.</text>
</comment>
<sequence length="1303" mass="145450">MAPVAPSDLNYFTCTLGEASSRKLTPVDEYDTINELLDHHAEKYGDQLALAIPEEIVNRQDSGENSNAGSSYGTKRVLYGQGASSSSSNGRRETRPTSPERNPARVSNGNGVNVVGTELAPTEWKVHLYNFQELRDCSLKLSHKLASSEELFPFDNTTARDPTRTKCVGLMGKSDLAFLFRWLALMRLGVSVMVMVSEAVRHLCKQCDIDIVFYDVDLLQQYVEIQKLEKISRNTPLQMRGYSKKFTMELISHAERIPSHTPSYKVTGKTPAYNHHTSGTSGLPKPVPYTHHVACGVLPILDGRGTLSFTTTPLYTGGIADCLRAWTSLSTICLAPDGQHPLTSETIINCFSQIKEKYESSIRRVHDFGTRPRSKSLTRRLSDQIPKSIYFSCVPTIAQMLSTTSRGLEFLRDMDIVGVGGASLPEEDGTLLVSEGINLVSRYGSAECSFLLSTHREYKTDKEWQYFRASEGVNSIKFEPLNDGSNRFELVVMSDWPQFPKANREDGCFATSDLFEPHPSIKNAWKHVGRGDAQITLSTGKKFDPIYTEEALKRFPDIKDAFVFGNGQMYPGAIIIKSENATSNFSDDEFRDMIWPYVEDVNKMVPPHAKIYKDMLVLKPHTESLEKTAKGTTKRQSANMHYDSDIQSAYDGDASAFNSEVSLESVMEVVKTAIGAPIDLKYDSDFRAHHIDSVQATRIRSHLNLAFLRRSKPFPWNLVYQCGSVTALTEYIKASQNGSIPENEKDEAHQMNSMVEHFSKSFKDETESCNTPDKETIIVTGVTGTLGMNIVELLRYMATNHEALRIVCFVRAKNDEQARERVEWALQSHYPENLEFTAQNIECRAVKLDQIELGLSRDVLEDLRQNVTTIIHAAWEVNFSIPLKDFTEQFQGLRNLINFSLSGEAPKHLVFCSSTASVANTKIEENEDGEDFKIMESINRNPLNAGPLGYSKSKWVAEAICSSACQMTRANISIVRIGQLSGNTFNGSWNEKEAWPLMLSTGGPECLNSLPELDIPLSWLPVNTAAAAVIEIACQKTYWRPLQPFPPPHEASVFHLVNNSTAITWKHLLKWIGHEGKTEEFGKWLQRAKSPSPEGLKENHPARSLLGFWKDMEKHNKEDSTRKATFGLLRTRQVSETMSGFADIDEEYVKTIWGWVQAVARKWADENNGEPKKRASSLKSEESLRAESPVGSEASLAKHSVASMKSDDDEGVSGINGASKKDVRNSINSSSGLDSNVPRKNNAKILYSITPYHENKVVADDNIRDTLVVFHESGGAIMSLNILNIFPITTIVVEGLSLNTLNT</sequence>
<dbReference type="InterPro" id="IPR013120">
    <property type="entry name" value="FAR_NAD-bd"/>
</dbReference>
<organism evidence="6 7">
    <name type="scientific">Botrytis fragariae</name>
    <dbReference type="NCBI Taxonomy" id="1964551"/>
    <lineage>
        <taxon>Eukaryota</taxon>
        <taxon>Fungi</taxon>
        <taxon>Dikarya</taxon>
        <taxon>Ascomycota</taxon>
        <taxon>Pezizomycotina</taxon>
        <taxon>Leotiomycetes</taxon>
        <taxon>Helotiales</taxon>
        <taxon>Sclerotiniaceae</taxon>
        <taxon>Botrytis</taxon>
    </lineage>
</organism>
<name>A0A8H6ASH2_9HELO</name>
<dbReference type="PANTHER" id="PTHR43439:SF2">
    <property type="entry name" value="ENZYME, PUTATIVE (JCVI)-RELATED"/>
    <property type="match status" value="1"/>
</dbReference>
<feature type="compositionally biased region" description="Polar residues" evidence="3">
    <location>
        <begin position="1225"/>
        <end position="1234"/>
    </location>
</feature>
<keyword evidence="7" id="KW-1185">Reference proteome</keyword>
<dbReference type="Pfam" id="PF07993">
    <property type="entry name" value="NAD_binding_4"/>
    <property type="match status" value="1"/>
</dbReference>
<keyword evidence="1" id="KW-0596">Phosphopantetheine</keyword>
<dbReference type="EMBL" id="JABFCT010000010">
    <property type="protein sequence ID" value="KAF5872674.1"/>
    <property type="molecule type" value="Genomic_DNA"/>
</dbReference>
<reference evidence="6 7" key="1">
    <citation type="journal article" date="2020" name="Phytopathology">
        <title>A high-quality genome resource of Botrytis fragariae, a new and rapidly spreading fungal pathogen causing strawberry gray mold in the U.S.A.</title>
        <authorList>
            <person name="Wu Y."/>
            <person name="Saski C.A."/>
            <person name="Schnabel G."/>
            <person name="Xiao S."/>
            <person name="Hu M."/>
        </authorList>
    </citation>
    <scope>NUCLEOTIDE SEQUENCE [LARGE SCALE GENOMIC DNA]</scope>
    <source>
        <strain evidence="6 7">BVB16</strain>
    </source>
</reference>
<evidence type="ECO:0000259" key="5">
    <source>
        <dbReference type="Pfam" id="PF07993"/>
    </source>
</evidence>
<dbReference type="Gene3D" id="3.40.50.12780">
    <property type="entry name" value="N-terminal domain of ligase-like"/>
    <property type="match status" value="1"/>
</dbReference>
<evidence type="ECO:0000313" key="7">
    <source>
        <dbReference type="Proteomes" id="UP000531561"/>
    </source>
</evidence>
<dbReference type="Gene3D" id="3.40.50.720">
    <property type="entry name" value="NAD(P)-binding Rossmann-like Domain"/>
    <property type="match status" value="1"/>
</dbReference>
<proteinExistence type="predicted"/>
<dbReference type="SUPFAM" id="SSF51735">
    <property type="entry name" value="NAD(P)-binding Rossmann-fold domains"/>
    <property type="match status" value="1"/>
</dbReference>
<evidence type="ECO:0000256" key="3">
    <source>
        <dbReference type="SAM" id="MobiDB-lite"/>
    </source>
</evidence>
<keyword evidence="2" id="KW-0597">Phosphoprotein</keyword>